<feature type="transmembrane region" description="Helical" evidence="7">
    <location>
        <begin position="140"/>
        <end position="157"/>
    </location>
</feature>
<feature type="transmembrane region" description="Helical" evidence="7">
    <location>
        <begin position="197"/>
        <end position="221"/>
    </location>
</feature>
<comment type="caution">
    <text evidence="9">The sequence shown here is derived from an EMBL/GenBank/DDBJ whole genome shotgun (WGS) entry which is preliminary data.</text>
</comment>
<dbReference type="PROSITE" id="PS50850">
    <property type="entry name" value="MFS"/>
    <property type="match status" value="1"/>
</dbReference>
<reference evidence="9 10" key="1">
    <citation type="submission" date="2018-10" db="EMBL/GenBank/DDBJ databases">
        <title>Anaerotruncus faecis sp. nov., isolated from human feces.</title>
        <authorList>
            <person name="Wang Y.-J."/>
        </authorList>
    </citation>
    <scope>NUCLEOTIDE SEQUENCE [LARGE SCALE GENOMIC DNA]</scope>
    <source>
        <strain evidence="9 10">22A2-44</strain>
    </source>
</reference>
<dbReference type="Gene3D" id="1.20.1250.20">
    <property type="entry name" value="MFS general substrate transporter like domains"/>
    <property type="match status" value="1"/>
</dbReference>
<feature type="transmembrane region" description="Helical" evidence="7">
    <location>
        <begin position="163"/>
        <end position="185"/>
    </location>
</feature>
<keyword evidence="10" id="KW-1185">Reference proteome</keyword>
<feature type="transmembrane region" description="Helical" evidence="7">
    <location>
        <begin position="367"/>
        <end position="390"/>
    </location>
</feature>
<keyword evidence="5 7" id="KW-0472">Membrane</keyword>
<dbReference type="InterPro" id="IPR011701">
    <property type="entry name" value="MFS"/>
</dbReference>
<dbReference type="InterPro" id="IPR020846">
    <property type="entry name" value="MFS_dom"/>
</dbReference>
<dbReference type="GO" id="GO:0005886">
    <property type="term" value="C:plasma membrane"/>
    <property type="evidence" value="ECO:0007669"/>
    <property type="project" value="UniProtKB-SubCell"/>
</dbReference>
<organism evidence="9 10">
    <name type="scientific">Anaerotruncus massiliensis</name>
    <name type="common">ex Liu et al. 2021</name>
    <dbReference type="NCBI Taxonomy" id="2321404"/>
    <lineage>
        <taxon>Bacteria</taxon>
        <taxon>Bacillati</taxon>
        <taxon>Bacillota</taxon>
        <taxon>Clostridia</taxon>
        <taxon>Eubacteriales</taxon>
        <taxon>Oscillospiraceae</taxon>
        <taxon>Anaerotruncus</taxon>
    </lineage>
</organism>
<evidence type="ECO:0000256" key="7">
    <source>
        <dbReference type="SAM" id="Phobius"/>
    </source>
</evidence>
<feature type="transmembrane region" description="Helical" evidence="7">
    <location>
        <begin position="342"/>
        <end position="361"/>
    </location>
</feature>
<evidence type="ECO:0000313" key="10">
    <source>
        <dbReference type="Proteomes" id="UP000276301"/>
    </source>
</evidence>
<feature type="compositionally biased region" description="Basic and acidic residues" evidence="6">
    <location>
        <begin position="1"/>
        <end position="11"/>
    </location>
</feature>
<feature type="transmembrane region" description="Helical" evidence="7">
    <location>
        <begin position="434"/>
        <end position="455"/>
    </location>
</feature>
<gene>
    <name evidence="9" type="ORF">D4A47_02625</name>
</gene>
<evidence type="ECO:0000256" key="2">
    <source>
        <dbReference type="ARBA" id="ARBA00022448"/>
    </source>
</evidence>
<keyword evidence="4 7" id="KW-1133">Transmembrane helix</keyword>
<feature type="transmembrane region" description="Helical" evidence="7">
    <location>
        <begin position="402"/>
        <end position="422"/>
    </location>
</feature>
<dbReference type="InterPro" id="IPR005829">
    <property type="entry name" value="Sugar_transporter_CS"/>
</dbReference>
<sequence>MPGRVRPDRDAGVPLRPQRHGRRRALPGNEGAALIYRRRRWRRAGDRPPPFCEKGETPLDKLRAGLLTGREARLLLLLAGASFLRNQLWLTPSPLMTVIMDDMRIGYQQGGQLLFIVTVLMGISLFVGSRVIDRLGASRAMAIAIGCLALDGLFAFFCRSYPLVLVGRAFSGIGYGLGSGAQGVLVTERFPPVRRGLINTINAAVNALSIAAAYAITVPLYRFFHSWRGTLLFWSLVSAAWMGIFILFDAAHAPAAAGAPSRAPASLAQAARLPKVWCMAAAMGGLTILYTGYSSYLPSFLAEARGFSLQAAGTATGMISVAGLAGCLLCGPLFTRLRAVHIPLLALELLVLAGAAGTALIPSHAGIYGGILLLGFCFNGWGTVSVTALMNMDGMTPRLMGGAVAIYSGLGGIAAVCVPGMFSFFQTRFGIRSALALFCLFVLPALAGTGLYALLCRRRGA</sequence>
<dbReference type="Proteomes" id="UP000276301">
    <property type="component" value="Unassembled WGS sequence"/>
</dbReference>
<comment type="subcellular location">
    <subcellularLocation>
        <location evidence="1">Cell membrane</location>
        <topology evidence="1">Multi-pass membrane protein</topology>
    </subcellularLocation>
</comment>
<name>A0A498CSZ4_9FIRM</name>
<keyword evidence="3 7" id="KW-0812">Transmembrane</keyword>
<accession>A0A498CSZ4</accession>
<dbReference type="InterPro" id="IPR052524">
    <property type="entry name" value="MFS_Cyanate_Porter"/>
</dbReference>
<dbReference type="EMBL" id="RCHT01000002">
    <property type="protein sequence ID" value="RLL13801.1"/>
    <property type="molecule type" value="Genomic_DNA"/>
</dbReference>
<feature type="transmembrane region" description="Helical" evidence="7">
    <location>
        <begin position="308"/>
        <end position="330"/>
    </location>
</feature>
<dbReference type="PANTHER" id="PTHR23523">
    <property type="match status" value="1"/>
</dbReference>
<evidence type="ECO:0000256" key="3">
    <source>
        <dbReference type="ARBA" id="ARBA00022692"/>
    </source>
</evidence>
<protein>
    <submittedName>
        <fullName evidence="9">MFS transporter</fullName>
    </submittedName>
</protein>
<feature type="region of interest" description="Disordered" evidence="6">
    <location>
        <begin position="1"/>
        <end position="25"/>
    </location>
</feature>
<dbReference type="AlphaFoldDB" id="A0A498CSZ4"/>
<evidence type="ECO:0000256" key="6">
    <source>
        <dbReference type="SAM" id="MobiDB-lite"/>
    </source>
</evidence>
<evidence type="ECO:0000259" key="8">
    <source>
        <dbReference type="PROSITE" id="PS50850"/>
    </source>
</evidence>
<dbReference type="Pfam" id="PF07690">
    <property type="entry name" value="MFS_1"/>
    <property type="match status" value="1"/>
</dbReference>
<dbReference type="InterPro" id="IPR036259">
    <property type="entry name" value="MFS_trans_sf"/>
</dbReference>
<evidence type="ECO:0000256" key="1">
    <source>
        <dbReference type="ARBA" id="ARBA00004651"/>
    </source>
</evidence>
<dbReference type="GO" id="GO:0022857">
    <property type="term" value="F:transmembrane transporter activity"/>
    <property type="evidence" value="ECO:0007669"/>
    <property type="project" value="InterPro"/>
</dbReference>
<keyword evidence="2" id="KW-0813">Transport</keyword>
<dbReference type="PROSITE" id="PS00217">
    <property type="entry name" value="SUGAR_TRANSPORT_2"/>
    <property type="match status" value="1"/>
</dbReference>
<feature type="transmembrane region" description="Helical" evidence="7">
    <location>
        <begin position="233"/>
        <end position="255"/>
    </location>
</feature>
<evidence type="ECO:0000313" key="9">
    <source>
        <dbReference type="EMBL" id="RLL13801.1"/>
    </source>
</evidence>
<evidence type="ECO:0000256" key="5">
    <source>
        <dbReference type="ARBA" id="ARBA00023136"/>
    </source>
</evidence>
<feature type="transmembrane region" description="Helical" evidence="7">
    <location>
        <begin position="110"/>
        <end position="128"/>
    </location>
</feature>
<dbReference type="SUPFAM" id="SSF103473">
    <property type="entry name" value="MFS general substrate transporter"/>
    <property type="match status" value="1"/>
</dbReference>
<proteinExistence type="predicted"/>
<dbReference type="PANTHER" id="PTHR23523:SF2">
    <property type="entry name" value="2-NITROIMIDAZOLE TRANSPORTER"/>
    <property type="match status" value="1"/>
</dbReference>
<evidence type="ECO:0000256" key="4">
    <source>
        <dbReference type="ARBA" id="ARBA00022989"/>
    </source>
</evidence>
<feature type="domain" description="Major facilitator superfamily (MFS) profile" evidence="8">
    <location>
        <begin position="74"/>
        <end position="460"/>
    </location>
</feature>